<evidence type="ECO:0000259" key="5">
    <source>
        <dbReference type="Pfam" id="PF02441"/>
    </source>
</evidence>
<feature type="binding site" evidence="3">
    <location>
        <position position="281"/>
    </location>
    <ligand>
        <name>CTP</name>
        <dbReference type="ChEBI" id="CHEBI:37563"/>
    </ligand>
</feature>
<dbReference type="EMBL" id="JQZV01000001">
    <property type="protein sequence ID" value="KGN93656.1"/>
    <property type="molecule type" value="Genomic_DNA"/>
</dbReference>
<keyword evidence="3" id="KW-0511">Multifunctional enzyme</keyword>
<comment type="pathway">
    <text evidence="3 4">Cofactor biosynthesis; coenzyme A biosynthesis; CoA from (R)-pantothenate: step 3/5.</text>
</comment>
<keyword evidence="8" id="KW-1185">Reference proteome</keyword>
<dbReference type="InterPro" id="IPR035929">
    <property type="entry name" value="CoaB-like_sf"/>
</dbReference>
<evidence type="ECO:0000313" key="8">
    <source>
        <dbReference type="Proteomes" id="UP000030101"/>
    </source>
</evidence>
<dbReference type="SUPFAM" id="SSF52507">
    <property type="entry name" value="Homo-oligomeric flavin-containing Cys decarboxylases, HFCD"/>
    <property type="match status" value="1"/>
</dbReference>
<comment type="function">
    <text evidence="4">Catalyzes two steps in the biosynthesis of coenzyme A. In the first step cysteine is conjugated to 4'-phosphopantothenate to form 4-phosphopantothenoylcysteine, in the latter compound is decarboxylated to form 4'-phosphopantotheine.</text>
</comment>
<proteinExistence type="inferred from homology"/>
<feature type="domain" description="Flavoprotein" evidence="5">
    <location>
        <begin position="5"/>
        <end position="178"/>
    </location>
</feature>
<dbReference type="Pfam" id="PF04127">
    <property type="entry name" value="DFP"/>
    <property type="match status" value="1"/>
</dbReference>
<feature type="domain" description="DNA/pantothenate metabolism flavoprotein C-terminal" evidence="6">
    <location>
        <begin position="186"/>
        <end position="395"/>
    </location>
</feature>
<feature type="binding site" evidence="3">
    <location>
        <position position="341"/>
    </location>
    <ligand>
        <name>CTP</name>
        <dbReference type="ChEBI" id="CHEBI:37563"/>
    </ligand>
</feature>
<keyword evidence="3 4" id="KW-0285">Flavoprotein</keyword>
<comment type="cofactor">
    <cofactor evidence="3">
        <name>FMN</name>
        <dbReference type="ChEBI" id="CHEBI:58210"/>
    </cofactor>
    <text evidence="3">Binds 1 FMN per subunit.</text>
</comment>
<dbReference type="InterPro" id="IPR007085">
    <property type="entry name" value="DNA/pantothenate-metab_flavo_C"/>
</dbReference>
<keyword evidence="3" id="KW-0460">Magnesium</keyword>
<keyword evidence="1 3" id="KW-0210">Decarboxylase</keyword>
<comment type="caution">
    <text evidence="7">The sequence shown here is derived from an EMBL/GenBank/DDBJ whole genome shotgun (WGS) entry which is preliminary data.</text>
</comment>
<gene>
    <name evidence="3" type="primary">coaBC</name>
    <name evidence="7" type="ORF">HQ43_00525</name>
</gene>
<dbReference type="Gene3D" id="3.40.50.10300">
    <property type="entry name" value="CoaB-like"/>
    <property type="match status" value="1"/>
</dbReference>
<feature type="region of interest" description="Phosphopantothenate--cysteine ligase" evidence="3">
    <location>
        <begin position="190"/>
        <end position="398"/>
    </location>
</feature>
<evidence type="ECO:0000259" key="6">
    <source>
        <dbReference type="Pfam" id="PF04127"/>
    </source>
</evidence>
<feature type="binding site" evidence="3">
    <location>
        <position position="327"/>
    </location>
    <ligand>
        <name>CTP</name>
        <dbReference type="ChEBI" id="CHEBI:37563"/>
    </ligand>
</feature>
<dbReference type="EC" id="4.1.1.36" evidence="3"/>
<evidence type="ECO:0000256" key="2">
    <source>
        <dbReference type="ARBA" id="ARBA00023239"/>
    </source>
</evidence>
<evidence type="ECO:0000313" key="7">
    <source>
        <dbReference type="EMBL" id="KGN93656.1"/>
    </source>
</evidence>
<protein>
    <recommendedName>
        <fullName evidence="3">Coenzyme A biosynthesis bifunctional protein CoaBC</fullName>
    </recommendedName>
    <alternativeName>
        <fullName evidence="3">DNA/pantothenate metabolism flavoprotein</fullName>
    </alternativeName>
    <alternativeName>
        <fullName evidence="3">Phosphopantothenoylcysteine synthetase/decarboxylase</fullName>
        <shortName evidence="3">PPCS-PPCDC</shortName>
    </alternativeName>
    <domain>
        <recommendedName>
            <fullName evidence="3">Phosphopantothenoylcysteine decarboxylase</fullName>
            <shortName evidence="3">PPC decarboxylase</shortName>
            <shortName evidence="3">PPC-DC</shortName>
            <ecNumber evidence="3">4.1.1.36</ecNumber>
        </recommendedName>
        <alternativeName>
            <fullName evidence="3">CoaC</fullName>
        </alternativeName>
    </domain>
    <domain>
        <recommendedName>
            <fullName evidence="3">Phosphopantothenate--cysteine ligase</fullName>
            <ecNumber evidence="3">6.3.2.5</ecNumber>
        </recommendedName>
        <alternativeName>
            <fullName evidence="3">CoaB</fullName>
        </alternativeName>
        <alternativeName>
            <fullName evidence="3">Phosphopantothenoylcysteine synthetase</fullName>
            <shortName evidence="3">PPC synthetase</shortName>
            <shortName evidence="3">PPC-S</shortName>
        </alternativeName>
    </domain>
</protein>
<dbReference type="Pfam" id="PF02441">
    <property type="entry name" value="Flavoprotein"/>
    <property type="match status" value="1"/>
</dbReference>
<keyword evidence="3 4" id="KW-0436">Ligase</keyword>
<dbReference type="HAMAP" id="MF_02225">
    <property type="entry name" value="CoaBC"/>
    <property type="match status" value="1"/>
</dbReference>
<comment type="function">
    <text evidence="3">Catalyzes two sequential steps in the biosynthesis of coenzyme A. In the first step cysteine is conjugated to 4'-phosphopantothenate to form 4-phosphopantothenoylcysteine. In the second step the latter compound is decarboxylated to form 4'-phosphopantotheine.</text>
</comment>
<feature type="binding site" evidence="3">
    <location>
        <position position="345"/>
    </location>
    <ligand>
        <name>CTP</name>
        <dbReference type="ChEBI" id="CHEBI:37563"/>
    </ligand>
</feature>
<evidence type="ECO:0000256" key="4">
    <source>
        <dbReference type="RuleBase" id="RU364078"/>
    </source>
</evidence>
<comment type="catalytic activity">
    <reaction evidence="3 4">
        <text>N-[(R)-4-phosphopantothenoyl]-L-cysteine + H(+) = (R)-4'-phosphopantetheine + CO2</text>
        <dbReference type="Rhea" id="RHEA:16793"/>
        <dbReference type="ChEBI" id="CHEBI:15378"/>
        <dbReference type="ChEBI" id="CHEBI:16526"/>
        <dbReference type="ChEBI" id="CHEBI:59458"/>
        <dbReference type="ChEBI" id="CHEBI:61723"/>
        <dbReference type="EC" id="4.1.1.36"/>
    </reaction>
</comment>
<keyword evidence="2 3" id="KW-0456">Lyase</keyword>
<dbReference type="InterPro" id="IPR005252">
    <property type="entry name" value="CoaBC"/>
</dbReference>
<organism evidence="7 8">
    <name type="scientific">Porphyromonas canoris</name>
    <dbReference type="NCBI Taxonomy" id="36875"/>
    <lineage>
        <taxon>Bacteria</taxon>
        <taxon>Pseudomonadati</taxon>
        <taxon>Bacteroidota</taxon>
        <taxon>Bacteroidia</taxon>
        <taxon>Bacteroidales</taxon>
        <taxon>Porphyromonadaceae</taxon>
        <taxon>Porphyromonas</taxon>
    </lineage>
</organism>
<feature type="binding site" evidence="3">
    <location>
        <position position="291"/>
    </location>
    <ligand>
        <name>CTP</name>
        <dbReference type="ChEBI" id="CHEBI:37563"/>
    </ligand>
</feature>
<accession>A0ABR4XNA6</accession>
<dbReference type="Gene3D" id="3.40.50.1950">
    <property type="entry name" value="Flavin prenyltransferase-like"/>
    <property type="match status" value="1"/>
</dbReference>
<reference evidence="7 8" key="1">
    <citation type="submission" date="2014-08" db="EMBL/GenBank/DDBJ databases">
        <title>Porphyromonas canoris strain:OH2762 Genome sequencing.</title>
        <authorList>
            <person name="Wallis C."/>
            <person name="Deusch O."/>
            <person name="O'Flynn C."/>
            <person name="Davis I."/>
            <person name="Jospin G."/>
            <person name="Darling A.E."/>
            <person name="Coil D.A."/>
            <person name="Alexiev A."/>
            <person name="Horsfall A."/>
            <person name="Kirkwood N."/>
            <person name="Harris S."/>
            <person name="Eisen J.A."/>
        </authorList>
    </citation>
    <scope>NUCLEOTIDE SEQUENCE [LARGE SCALE GENOMIC DNA]</scope>
    <source>
        <strain evidence="8">COT-108 OH2762</strain>
    </source>
</reference>
<evidence type="ECO:0000256" key="3">
    <source>
        <dbReference type="HAMAP-Rule" id="MF_02225"/>
    </source>
</evidence>
<dbReference type="RefSeq" id="WP_036788305.1">
    <property type="nucleotide sequence ID" value="NZ_JQZV01000001.1"/>
</dbReference>
<comment type="catalytic activity">
    <reaction evidence="3 4">
        <text>(R)-4'-phosphopantothenate + L-cysteine + CTP = N-[(R)-4-phosphopantothenoyl]-L-cysteine + CMP + diphosphate + H(+)</text>
        <dbReference type="Rhea" id="RHEA:19397"/>
        <dbReference type="ChEBI" id="CHEBI:10986"/>
        <dbReference type="ChEBI" id="CHEBI:15378"/>
        <dbReference type="ChEBI" id="CHEBI:33019"/>
        <dbReference type="ChEBI" id="CHEBI:35235"/>
        <dbReference type="ChEBI" id="CHEBI:37563"/>
        <dbReference type="ChEBI" id="CHEBI:59458"/>
        <dbReference type="ChEBI" id="CHEBI:60377"/>
        <dbReference type="EC" id="6.3.2.5"/>
    </reaction>
</comment>
<dbReference type="PANTHER" id="PTHR14359:SF6">
    <property type="entry name" value="PHOSPHOPANTOTHENOYLCYSTEINE DECARBOXYLASE"/>
    <property type="match status" value="1"/>
</dbReference>
<dbReference type="EC" id="6.3.2.5" evidence="3"/>
<dbReference type="SUPFAM" id="SSF102645">
    <property type="entry name" value="CoaB-like"/>
    <property type="match status" value="1"/>
</dbReference>
<comment type="cofactor">
    <cofactor evidence="3">
        <name>Mg(2+)</name>
        <dbReference type="ChEBI" id="CHEBI:18420"/>
    </cofactor>
</comment>
<comment type="pathway">
    <text evidence="3 4">Cofactor biosynthesis; coenzyme A biosynthesis; CoA from (R)-pantothenate: step 2/5.</text>
</comment>
<dbReference type="Proteomes" id="UP000030101">
    <property type="component" value="Unassembled WGS sequence"/>
</dbReference>
<comment type="similarity">
    <text evidence="3 4">In the N-terminal section; belongs to the HFCD (homo-oligomeric flavin containing Cys decarboxylase) superfamily.</text>
</comment>
<sequence length="398" mass="43199">MMQGKHIVIGITGSIAAYKAATLVRLFVKAGAEVRVIMTPAAKEFISPLTLATLSQAPVISEFFDKADGQWHSHVDLGLWADAFIIAPASASTIAKCSYGVADNMLITSYLSTRAKVYIAPAMDLDMFAHPTTQENLQRLQERGCIIISPQEGFLASKLIGKGRMEEPEEIFRRVSESLSGEKRLLGKRVIVTSGPTHEKIDPVRFVGNYSSGKMGTALAQALHEEGAEVIFITGPASVMPSDKEVSQLIKVTSALEMEAAVRSCFDAETDATIFCAAVADYRVASPEGDKVKRERKEVWNLELIANPDIAAGIGAIKQSHQKMIGFALETEEGTSYALDKMKRKNLDAIILNSMAHEGAGFGVDTNKVSVLEADGKRHDLPLMSKTDVAKEIVRILF</sequence>
<feature type="region of interest" description="Phosphopantothenoylcysteine decarboxylase" evidence="3">
    <location>
        <begin position="1"/>
        <end position="189"/>
    </location>
</feature>
<dbReference type="InterPro" id="IPR003382">
    <property type="entry name" value="Flavoprotein"/>
</dbReference>
<name>A0ABR4XNA6_9PORP</name>
<keyword evidence="3 4" id="KW-0288">FMN</keyword>
<dbReference type="PANTHER" id="PTHR14359">
    <property type="entry name" value="HOMO-OLIGOMERIC FLAVIN CONTAINING CYS DECARBOXYLASE FAMILY"/>
    <property type="match status" value="1"/>
</dbReference>
<keyword evidence="3" id="KW-0479">Metal-binding</keyword>
<dbReference type="NCBIfam" id="TIGR00521">
    <property type="entry name" value="coaBC_dfp"/>
    <property type="match status" value="1"/>
</dbReference>
<comment type="similarity">
    <text evidence="3 4">In the C-terminal section; belongs to the PPC synthetase family.</text>
</comment>
<dbReference type="InterPro" id="IPR036551">
    <property type="entry name" value="Flavin_trans-like"/>
</dbReference>
<comment type="caution">
    <text evidence="3">Lacks conserved residue(s) required for the propagation of feature annotation.</text>
</comment>
<evidence type="ECO:0000256" key="1">
    <source>
        <dbReference type="ARBA" id="ARBA00022793"/>
    </source>
</evidence>